<evidence type="ECO:0000256" key="2">
    <source>
        <dbReference type="ARBA" id="ARBA00022801"/>
    </source>
</evidence>
<keyword evidence="4" id="KW-1185">Reference proteome</keyword>
<reference evidence="3 4" key="1">
    <citation type="submission" date="2013-09" db="EMBL/GenBank/DDBJ databases">
        <authorList>
            <person name="Zeng Z."/>
            <person name="Chen C."/>
        </authorList>
    </citation>
    <scope>NUCLEOTIDE SEQUENCE [LARGE SCALE GENOMIC DNA]</scope>
    <source>
        <strain evidence="3 4">F44-8</strain>
    </source>
</reference>
<dbReference type="SUPFAM" id="SSF54637">
    <property type="entry name" value="Thioesterase/thiol ester dehydrase-isomerase"/>
    <property type="match status" value="1"/>
</dbReference>
<comment type="similarity">
    <text evidence="1">Belongs to the 4-hydroxybenzoyl-CoA thioesterase family.</text>
</comment>
<name>A0A0A2LWC0_9FLAO</name>
<dbReference type="Pfam" id="PF13279">
    <property type="entry name" value="4HBT_2"/>
    <property type="match status" value="1"/>
</dbReference>
<protein>
    <recommendedName>
        <fullName evidence="5">Thioesterase</fullName>
    </recommendedName>
</protein>
<evidence type="ECO:0008006" key="5">
    <source>
        <dbReference type="Google" id="ProtNLM"/>
    </source>
</evidence>
<dbReference type="RefSeq" id="WP_035131157.1">
    <property type="nucleotide sequence ID" value="NZ_JRLV01000003.1"/>
</dbReference>
<gene>
    <name evidence="3" type="ORF">Q763_03390</name>
</gene>
<organism evidence="3 4">
    <name type="scientific">Flavobacterium beibuense F44-8</name>
    <dbReference type="NCBI Taxonomy" id="1406840"/>
    <lineage>
        <taxon>Bacteria</taxon>
        <taxon>Pseudomonadati</taxon>
        <taxon>Bacteroidota</taxon>
        <taxon>Flavobacteriia</taxon>
        <taxon>Flavobacteriales</taxon>
        <taxon>Flavobacteriaceae</taxon>
        <taxon>Flavobacterium</taxon>
    </lineage>
</organism>
<dbReference type="CDD" id="cd00586">
    <property type="entry name" value="4HBT"/>
    <property type="match status" value="1"/>
</dbReference>
<sequence>MELKTFYNIRFSDCDSFKHLNNSRYVDYMLNAREDHLKEFHDISMTYLYSKGSGWMVNKHEIIYLNPANYGEQVCIKSELLKYSDDSLFVEMTMWNEQETHIKAILWTKFIHINLLTGKRDNHPEWFAQLAIPLENKEILKPSISERLSVLMPQKV</sequence>
<dbReference type="STRING" id="1406840.Q763_03390"/>
<dbReference type="AlphaFoldDB" id="A0A0A2LWC0"/>
<dbReference type="Proteomes" id="UP000030129">
    <property type="component" value="Unassembled WGS sequence"/>
</dbReference>
<proteinExistence type="inferred from homology"/>
<dbReference type="GO" id="GO:0047617">
    <property type="term" value="F:fatty acyl-CoA hydrolase activity"/>
    <property type="evidence" value="ECO:0007669"/>
    <property type="project" value="TreeGrafter"/>
</dbReference>
<dbReference type="PANTHER" id="PTHR31793">
    <property type="entry name" value="4-HYDROXYBENZOYL-COA THIOESTERASE FAMILY MEMBER"/>
    <property type="match status" value="1"/>
</dbReference>
<evidence type="ECO:0000313" key="4">
    <source>
        <dbReference type="Proteomes" id="UP000030129"/>
    </source>
</evidence>
<accession>A0A0A2LWC0</accession>
<evidence type="ECO:0000256" key="1">
    <source>
        <dbReference type="ARBA" id="ARBA00005953"/>
    </source>
</evidence>
<comment type="caution">
    <text evidence="3">The sequence shown here is derived from an EMBL/GenBank/DDBJ whole genome shotgun (WGS) entry which is preliminary data.</text>
</comment>
<evidence type="ECO:0000313" key="3">
    <source>
        <dbReference type="EMBL" id="KGO83621.1"/>
    </source>
</evidence>
<dbReference type="InterPro" id="IPR029069">
    <property type="entry name" value="HotDog_dom_sf"/>
</dbReference>
<dbReference type="EMBL" id="JRLV01000003">
    <property type="protein sequence ID" value="KGO83621.1"/>
    <property type="molecule type" value="Genomic_DNA"/>
</dbReference>
<dbReference type="Gene3D" id="3.10.129.10">
    <property type="entry name" value="Hotdog Thioesterase"/>
    <property type="match status" value="1"/>
</dbReference>
<dbReference type="PANTHER" id="PTHR31793:SF27">
    <property type="entry name" value="NOVEL THIOESTERASE SUPERFAMILY DOMAIN AND SAPOSIN A-TYPE DOMAIN CONTAINING PROTEIN (0610012H03RIK)"/>
    <property type="match status" value="1"/>
</dbReference>
<dbReference type="InterPro" id="IPR050563">
    <property type="entry name" value="4-hydroxybenzoyl-CoA_TE"/>
</dbReference>
<dbReference type="eggNOG" id="COG0824">
    <property type="taxonomic scope" value="Bacteria"/>
</dbReference>
<keyword evidence="2" id="KW-0378">Hydrolase</keyword>